<dbReference type="HOGENOM" id="CLU_007406_0_0_1"/>
<feature type="region of interest" description="Disordered" evidence="3">
    <location>
        <begin position="141"/>
        <end position="199"/>
    </location>
</feature>
<dbReference type="CDD" id="cd12148">
    <property type="entry name" value="fungal_TF_MHR"/>
    <property type="match status" value="1"/>
</dbReference>
<protein>
    <recommendedName>
        <fullName evidence="4">Zn(2)-C6 fungal-type domain-containing protein</fullName>
    </recommendedName>
</protein>
<evidence type="ECO:0000256" key="1">
    <source>
        <dbReference type="ARBA" id="ARBA00022723"/>
    </source>
</evidence>
<dbReference type="Proteomes" id="UP000054018">
    <property type="component" value="Unassembled WGS sequence"/>
</dbReference>
<dbReference type="GO" id="GO:0008270">
    <property type="term" value="F:zinc ion binding"/>
    <property type="evidence" value="ECO:0007669"/>
    <property type="project" value="InterPro"/>
</dbReference>
<reference evidence="6" key="2">
    <citation type="submission" date="2015-01" db="EMBL/GenBank/DDBJ databases">
        <title>Evolutionary Origins and Diversification of the Mycorrhizal Mutualists.</title>
        <authorList>
            <consortium name="DOE Joint Genome Institute"/>
            <consortium name="Mycorrhizal Genomics Consortium"/>
            <person name="Kohler A."/>
            <person name="Kuo A."/>
            <person name="Nagy L.G."/>
            <person name="Floudas D."/>
            <person name="Copeland A."/>
            <person name="Barry K.W."/>
            <person name="Cichocki N."/>
            <person name="Veneault-Fourrey C."/>
            <person name="LaButti K."/>
            <person name="Lindquist E.A."/>
            <person name="Lipzen A."/>
            <person name="Lundell T."/>
            <person name="Morin E."/>
            <person name="Murat C."/>
            <person name="Riley R."/>
            <person name="Ohm R."/>
            <person name="Sun H."/>
            <person name="Tunlid A."/>
            <person name="Henrissat B."/>
            <person name="Grigoriev I.V."/>
            <person name="Hibbett D.S."/>
            <person name="Martin F."/>
        </authorList>
    </citation>
    <scope>NUCLEOTIDE SEQUENCE [LARGE SCALE GENOMIC DNA]</scope>
    <source>
        <strain evidence="6">441</strain>
    </source>
</reference>
<dbReference type="PANTHER" id="PTHR46910:SF1">
    <property type="entry name" value="MISCELLANEOUS ZN(II)2CYS6 TRANSCRIPTION FACTOR (EUROFUNG)-RELATED"/>
    <property type="match status" value="1"/>
</dbReference>
<proteinExistence type="predicted"/>
<keyword evidence="6" id="KW-1185">Reference proteome</keyword>
<reference evidence="5 6" key="1">
    <citation type="submission" date="2014-04" db="EMBL/GenBank/DDBJ databases">
        <authorList>
            <consortium name="DOE Joint Genome Institute"/>
            <person name="Kuo A."/>
            <person name="Kohler A."/>
            <person name="Costa M.D."/>
            <person name="Nagy L.G."/>
            <person name="Floudas D."/>
            <person name="Copeland A."/>
            <person name="Barry K.W."/>
            <person name="Cichocki N."/>
            <person name="Veneault-Fourrey C."/>
            <person name="LaButti K."/>
            <person name="Lindquist E.A."/>
            <person name="Lipzen A."/>
            <person name="Lundell T."/>
            <person name="Morin E."/>
            <person name="Murat C."/>
            <person name="Sun H."/>
            <person name="Tunlid A."/>
            <person name="Henrissat B."/>
            <person name="Grigoriev I.V."/>
            <person name="Hibbett D.S."/>
            <person name="Martin F."/>
            <person name="Nordberg H.P."/>
            <person name="Cantor M.N."/>
            <person name="Hua S.X."/>
        </authorList>
    </citation>
    <scope>NUCLEOTIDE SEQUENCE [LARGE SCALE GENOMIC DNA]</scope>
    <source>
        <strain evidence="5 6">441</strain>
    </source>
</reference>
<dbReference type="SMART" id="SM00906">
    <property type="entry name" value="Fungal_trans"/>
    <property type="match status" value="1"/>
</dbReference>
<dbReference type="GO" id="GO:0003677">
    <property type="term" value="F:DNA binding"/>
    <property type="evidence" value="ECO:0007669"/>
    <property type="project" value="InterPro"/>
</dbReference>
<feature type="domain" description="Zn(2)-C6 fungal-type" evidence="4">
    <location>
        <begin position="72"/>
        <end position="102"/>
    </location>
</feature>
<feature type="region of interest" description="Disordered" evidence="3">
    <location>
        <begin position="891"/>
        <end position="910"/>
    </location>
</feature>
<dbReference type="OrthoDB" id="434771at2759"/>
<feature type="region of interest" description="Disordered" evidence="3">
    <location>
        <begin position="725"/>
        <end position="775"/>
    </location>
</feature>
<feature type="compositionally biased region" description="Polar residues" evidence="3">
    <location>
        <begin position="813"/>
        <end position="857"/>
    </location>
</feature>
<accession>A0A0C9YZZ4</accession>
<feature type="compositionally biased region" description="Low complexity" evidence="3">
    <location>
        <begin position="895"/>
        <end position="904"/>
    </location>
</feature>
<evidence type="ECO:0000256" key="3">
    <source>
        <dbReference type="SAM" id="MobiDB-lite"/>
    </source>
</evidence>
<dbReference type="PROSITE" id="PS50048">
    <property type="entry name" value="ZN2_CY6_FUNGAL_2"/>
    <property type="match status" value="1"/>
</dbReference>
<keyword evidence="2" id="KW-0539">Nucleus</keyword>
<feature type="region of interest" description="Disordered" evidence="3">
    <location>
        <begin position="40"/>
        <end position="59"/>
    </location>
</feature>
<feature type="region of interest" description="Disordered" evidence="3">
    <location>
        <begin position="793"/>
        <end position="866"/>
    </location>
</feature>
<dbReference type="InterPro" id="IPR001138">
    <property type="entry name" value="Zn2Cys6_DnaBD"/>
</dbReference>
<dbReference type="SUPFAM" id="SSF57701">
    <property type="entry name" value="Zn2/Cys6 DNA-binding domain"/>
    <property type="match status" value="1"/>
</dbReference>
<dbReference type="InterPro" id="IPR007219">
    <property type="entry name" value="XnlR_reg_dom"/>
</dbReference>
<gene>
    <name evidence="5" type="ORF">PISMIDRAFT_6124</name>
</gene>
<organism evidence="5 6">
    <name type="scientific">Pisolithus microcarpus 441</name>
    <dbReference type="NCBI Taxonomy" id="765257"/>
    <lineage>
        <taxon>Eukaryota</taxon>
        <taxon>Fungi</taxon>
        <taxon>Dikarya</taxon>
        <taxon>Basidiomycota</taxon>
        <taxon>Agaricomycotina</taxon>
        <taxon>Agaricomycetes</taxon>
        <taxon>Agaricomycetidae</taxon>
        <taxon>Boletales</taxon>
        <taxon>Sclerodermatineae</taxon>
        <taxon>Pisolithaceae</taxon>
        <taxon>Pisolithus</taxon>
    </lineage>
</organism>
<dbReference type="InterPro" id="IPR036864">
    <property type="entry name" value="Zn2-C6_fun-type_DNA-bd_sf"/>
</dbReference>
<feature type="compositionally biased region" description="Low complexity" evidence="3">
    <location>
        <begin position="148"/>
        <end position="160"/>
    </location>
</feature>
<dbReference type="Gene3D" id="4.10.240.10">
    <property type="entry name" value="Zn(2)-C6 fungal-type DNA-binding domain"/>
    <property type="match status" value="1"/>
</dbReference>
<dbReference type="PROSITE" id="PS00463">
    <property type="entry name" value="ZN2_CY6_FUNGAL_1"/>
    <property type="match status" value="1"/>
</dbReference>
<dbReference type="AlphaFoldDB" id="A0A0C9YZZ4"/>
<evidence type="ECO:0000313" key="5">
    <source>
        <dbReference type="EMBL" id="KIK30790.1"/>
    </source>
</evidence>
<dbReference type="InterPro" id="IPR050987">
    <property type="entry name" value="AtrR-like"/>
</dbReference>
<dbReference type="STRING" id="765257.A0A0C9YZZ4"/>
<dbReference type="Pfam" id="PF00172">
    <property type="entry name" value="Zn_clus"/>
    <property type="match status" value="1"/>
</dbReference>
<dbReference type="CDD" id="cd00067">
    <property type="entry name" value="GAL4"/>
    <property type="match status" value="1"/>
</dbReference>
<evidence type="ECO:0000259" key="4">
    <source>
        <dbReference type="PROSITE" id="PS50048"/>
    </source>
</evidence>
<dbReference type="EMBL" id="KN833686">
    <property type="protein sequence ID" value="KIK30790.1"/>
    <property type="molecule type" value="Genomic_DNA"/>
</dbReference>
<dbReference type="PANTHER" id="PTHR46910">
    <property type="entry name" value="TRANSCRIPTION FACTOR PDR1"/>
    <property type="match status" value="1"/>
</dbReference>
<evidence type="ECO:0000313" key="6">
    <source>
        <dbReference type="Proteomes" id="UP000054018"/>
    </source>
</evidence>
<evidence type="ECO:0000256" key="2">
    <source>
        <dbReference type="ARBA" id="ARBA00023242"/>
    </source>
</evidence>
<dbReference type="GO" id="GO:0000981">
    <property type="term" value="F:DNA-binding transcription factor activity, RNA polymerase II-specific"/>
    <property type="evidence" value="ECO:0007669"/>
    <property type="project" value="InterPro"/>
</dbReference>
<feature type="compositionally biased region" description="Polar residues" evidence="3">
    <location>
        <begin position="161"/>
        <end position="174"/>
    </location>
</feature>
<sequence length="1026" mass="113333">MTLRRYLEVIRQQSQLQAQRAHASPDTRFVVHQSDHYSMTHQSKKKRIDEETLSPDAGTKPVQLQRRRVWRACESCRRKKIKCDGCEPTCAQCQTSGSQCTWLQTKDRAALSRHYVQELEARLLHMESLFTQITPVLEQLGPSLNLPSTSGQSSATGSSTEDPQQANSVLQALSSKVAADTRTDSSASPESSGIKMEDDVSESFGQLALDEHGHMRWIGGSSTMSLIQSFRALTSNPLQRVSPTEEDPRAPGPSVNKLYFPASVFFGKIHALPGPEEVEYPEEDLCDKLVDAYFQRLHFLMPILDKPSFMTRYKKLMQRRGDTDFIQTEAAFTSVVFAVFACSAKLVNDPRLSPENADDVGMGMVYYERALVLHYISHNSIQIPHVQSFILMSSFLCSINCLPQAWILVGQAVRTAQDLGLHRSPRRLLISPIEKETRRKIWWNVYCLDRMLALALGRPLGVEDSDCDVEYPADVDDDYLPEYFSGVNVSQQHPTLVSGIIALVNLYQIAGRVLRQVYSIENCKEGLEPERRAELQRAVEALDLELNKWCEDLPTPFKNGGPTDKHVSMTAVLCSHYYSVLTTLHRNFLPVKRDQSAAPQSVTKAVSSARSCIRLAPSFNNTVPPSHHLAFFTQHLFSSAVIILLYAMHTSDTRAAAAAMEEAKTCLPTIESWEGHWPGARKCKELLTELTNVADDAIRKTNGEDRQVHGVPIAQSVAPAMLEHRRSVAASSSGPVPTVSRPIKTKPRRISRSRDPNSTRRPPVSSPYRVDCKPDTTPLMILADISWAAAQRNRSTSRKRGHDESEGLAGPNSLASYPNAYSSPQSGGAKSSPHSSPASVNLPSPSMSAVEASQHQDGSPRLMGASPYGYPGAPLSPLHVSSPYDYGVHPSPLASSSSHQWDVSSSERHGVDMCQSANQSNSLPYATYENQGMGPSWYGGSDIGYSTLSTTPPTSSFAGPGLPFLGLDYIRNYNSNGYSLLGDQDSLWQAFDARSFGLDPDLPFTLMENSAELHEGQQQSPPESHR</sequence>
<name>A0A0C9YZZ4_9AGAM</name>
<dbReference type="Pfam" id="PF04082">
    <property type="entry name" value="Fungal_trans"/>
    <property type="match status" value="1"/>
</dbReference>
<dbReference type="GO" id="GO:0006351">
    <property type="term" value="P:DNA-templated transcription"/>
    <property type="evidence" value="ECO:0007669"/>
    <property type="project" value="InterPro"/>
</dbReference>
<dbReference type="SMART" id="SM00066">
    <property type="entry name" value="GAL4"/>
    <property type="match status" value="1"/>
</dbReference>
<keyword evidence="1" id="KW-0479">Metal-binding</keyword>